<keyword evidence="2" id="KW-1185">Reference proteome</keyword>
<dbReference type="RefSeq" id="WP_344806143.1">
    <property type="nucleotide sequence ID" value="NZ_BAABAB010000022.1"/>
</dbReference>
<evidence type="ECO:0000313" key="2">
    <source>
        <dbReference type="Proteomes" id="UP001501490"/>
    </source>
</evidence>
<proteinExistence type="predicted"/>
<sequence length="260" mass="27283">MQTLAVLPALRLTAALNALVGDAVVSGEMWIRSVVGPEVAHHVVDLDDLLALGGAGSTALSDALPQLIAVEPEQWMLSLPAPGALGGLRGPADLNVAALEQGSAVVAGTAGVALVPFRVGPAIQWRVFEAERPLLPPSPYDAERELSETVLRAAATLQRLDVAAGDRPTDHGLRLPTAYPNRQRLAADRAARLYAACEVALADDGASLSSYEADVRARELRAVRDAARTALCAAVTWRRTPDDTGSAAVRSPARSGERRI</sequence>
<accession>A0ABP7A7S0</accession>
<dbReference type="Proteomes" id="UP001501490">
    <property type="component" value="Unassembled WGS sequence"/>
</dbReference>
<evidence type="ECO:0000313" key="1">
    <source>
        <dbReference type="EMBL" id="GAA3626570.1"/>
    </source>
</evidence>
<organism evidence="1 2">
    <name type="scientific">Microlunatus ginsengisoli</name>
    <dbReference type="NCBI Taxonomy" id="363863"/>
    <lineage>
        <taxon>Bacteria</taxon>
        <taxon>Bacillati</taxon>
        <taxon>Actinomycetota</taxon>
        <taxon>Actinomycetes</taxon>
        <taxon>Propionibacteriales</taxon>
        <taxon>Propionibacteriaceae</taxon>
        <taxon>Microlunatus</taxon>
    </lineage>
</organism>
<comment type="caution">
    <text evidence="1">The sequence shown here is derived from an EMBL/GenBank/DDBJ whole genome shotgun (WGS) entry which is preliminary data.</text>
</comment>
<name>A0ABP7A7S0_9ACTN</name>
<protein>
    <submittedName>
        <fullName evidence="1">Uncharacterized protein</fullName>
    </submittedName>
</protein>
<gene>
    <name evidence="1" type="ORF">GCM10022236_31070</name>
</gene>
<reference evidence="2" key="1">
    <citation type="journal article" date="2019" name="Int. J. Syst. Evol. Microbiol.">
        <title>The Global Catalogue of Microorganisms (GCM) 10K type strain sequencing project: providing services to taxonomists for standard genome sequencing and annotation.</title>
        <authorList>
            <consortium name="The Broad Institute Genomics Platform"/>
            <consortium name="The Broad Institute Genome Sequencing Center for Infectious Disease"/>
            <person name="Wu L."/>
            <person name="Ma J."/>
        </authorList>
    </citation>
    <scope>NUCLEOTIDE SEQUENCE [LARGE SCALE GENOMIC DNA]</scope>
    <source>
        <strain evidence="2">JCM 16929</strain>
    </source>
</reference>
<dbReference type="EMBL" id="BAABAB010000022">
    <property type="protein sequence ID" value="GAA3626570.1"/>
    <property type="molecule type" value="Genomic_DNA"/>
</dbReference>